<evidence type="ECO:0000256" key="2">
    <source>
        <dbReference type="ARBA" id="ARBA00022797"/>
    </source>
</evidence>
<dbReference type="AlphaFoldDB" id="A0AAC9HTC2"/>
<dbReference type="GO" id="GO:0004301">
    <property type="term" value="F:epoxide hydrolase activity"/>
    <property type="evidence" value="ECO:0007669"/>
    <property type="project" value="UniProtKB-EC"/>
</dbReference>
<evidence type="ECO:0000256" key="1">
    <source>
        <dbReference type="ARBA" id="ARBA00010088"/>
    </source>
</evidence>
<sequence>MEPFRIAVSDSALADLRRRLGQTRFARPVRQQEPTAWGVGTAPDYLRDLIEYWATDFDWRARESQLNSFPQFTADVAGETVHFVYLRAKPTPDDAQPIPVILSHGWPYSFIELLALGARLADPAAHGGQPGDAFDVVIPSLPGFGFSEPMRDEPFVPRVVAARWHTLMTEVLGYDRYATYGEDVGAPISDWLAARYPEQVLGLFATHAAFAPDERKQDLSAAEVAFTTRLAEKWKGETAYSALQASKPDTLAATLNDSPAGLAAWLVEKFRGWSGEFESSWTRDEVLTTVMLYWVTETIGSSFQPYCDHRWDTSIPEIEVPVGVAVHPGETGFPQSYAARTYRDIRVWEELPSGGHFAGKETPDLLADRMRTFFRPLRG</sequence>
<keyword evidence="6" id="KW-0012">Acyltransferase</keyword>
<evidence type="ECO:0000313" key="6">
    <source>
        <dbReference type="EMBL" id="AOS64115.1"/>
    </source>
</evidence>
<dbReference type="Gene3D" id="3.40.50.1820">
    <property type="entry name" value="alpha/beta hydrolase"/>
    <property type="match status" value="1"/>
</dbReference>
<keyword evidence="6" id="KW-0808">Transferase</keyword>
<dbReference type="GO" id="GO:0016746">
    <property type="term" value="F:acyltransferase activity"/>
    <property type="evidence" value="ECO:0007669"/>
    <property type="project" value="UniProtKB-KW"/>
</dbReference>
<evidence type="ECO:0000313" key="7">
    <source>
        <dbReference type="Proteomes" id="UP000095210"/>
    </source>
</evidence>
<dbReference type="SUPFAM" id="SSF53474">
    <property type="entry name" value="alpha/beta-Hydrolases"/>
    <property type="match status" value="1"/>
</dbReference>
<comment type="similarity">
    <text evidence="1">Belongs to the peptidase S33 family.</text>
</comment>
<dbReference type="InterPro" id="IPR010497">
    <property type="entry name" value="Epoxide_hydro_N"/>
</dbReference>
<evidence type="ECO:0000256" key="4">
    <source>
        <dbReference type="PIRSR" id="PIRSR001112-1"/>
    </source>
</evidence>
<protein>
    <submittedName>
        <fullName evidence="6">Hydrolase or acyltransferase of alpha/beta superfamily</fullName>
        <ecNumber evidence="6">3.3.2.10</ecNumber>
    </submittedName>
</protein>
<evidence type="ECO:0000259" key="5">
    <source>
        <dbReference type="Pfam" id="PF06441"/>
    </source>
</evidence>
<dbReference type="InterPro" id="IPR000639">
    <property type="entry name" value="Epox_hydrolase-like"/>
</dbReference>
<keyword evidence="2" id="KW-0058">Aromatic hydrocarbons catabolism</keyword>
<feature type="active site" description="Proton donor" evidence="4">
    <location>
        <position position="306"/>
    </location>
</feature>
<dbReference type="PIRSF" id="PIRSF001112">
    <property type="entry name" value="Epoxide_hydrolase"/>
    <property type="match status" value="1"/>
</dbReference>
<feature type="domain" description="Epoxide hydrolase N-terminal" evidence="5">
    <location>
        <begin position="1"/>
        <end position="112"/>
    </location>
</feature>
<gene>
    <name evidence="6" type="ORF">TL08_16575</name>
</gene>
<dbReference type="RefSeq" id="WP_069850193.1">
    <property type="nucleotide sequence ID" value="NZ_CP014859.1"/>
</dbReference>
<dbReference type="GO" id="GO:0097176">
    <property type="term" value="P:epoxide metabolic process"/>
    <property type="evidence" value="ECO:0007669"/>
    <property type="project" value="TreeGrafter"/>
</dbReference>
<proteinExistence type="inferred from homology"/>
<dbReference type="PANTHER" id="PTHR21661">
    <property type="entry name" value="EPOXIDE HYDROLASE 1-RELATED"/>
    <property type="match status" value="1"/>
</dbReference>
<dbReference type="InterPro" id="IPR029058">
    <property type="entry name" value="AB_hydrolase_fold"/>
</dbReference>
<reference evidence="7" key="1">
    <citation type="submission" date="2016-03" db="EMBL/GenBank/DDBJ databases">
        <title>Complete genome sequence of the type strain Actinoalloteichus hymeniacidonis DSM 45092.</title>
        <authorList>
            <person name="Schaffert L."/>
            <person name="Albersmeier A."/>
            <person name="Winkler A."/>
            <person name="Kalinowski J."/>
            <person name="Zotchev S."/>
            <person name="Ruckert C."/>
        </authorList>
    </citation>
    <scope>NUCLEOTIDE SEQUENCE [LARGE SCALE GENOMIC DNA]</scope>
    <source>
        <strain evidence="7">HPA177(T) (DSM 45092(T))</strain>
    </source>
</reference>
<dbReference type="InterPro" id="IPR016292">
    <property type="entry name" value="Epoxide_hydrolase"/>
</dbReference>
<feature type="active site" description="Nucleophile" evidence="4">
    <location>
        <position position="183"/>
    </location>
</feature>
<keyword evidence="3 6" id="KW-0378">Hydrolase</keyword>
<dbReference type="EC" id="3.3.2.10" evidence="6"/>
<dbReference type="EMBL" id="CP014859">
    <property type="protein sequence ID" value="AOS64115.1"/>
    <property type="molecule type" value="Genomic_DNA"/>
</dbReference>
<accession>A0AAC9HTC2</accession>
<dbReference type="Proteomes" id="UP000095210">
    <property type="component" value="Chromosome"/>
</dbReference>
<dbReference type="KEGG" id="ahm:TL08_16575"/>
<feature type="active site" description="Proton acceptor" evidence="4">
    <location>
        <position position="356"/>
    </location>
</feature>
<organism evidence="6 7">
    <name type="scientific">Actinoalloteichus hymeniacidonis</name>
    <dbReference type="NCBI Taxonomy" id="340345"/>
    <lineage>
        <taxon>Bacteria</taxon>
        <taxon>Bacillati</taxon>
        <taxon>Actinomycetota</taxon>
        <taxon>Actinomycetes</taxon>
        <taxon>Pseudonocardiales</taxon>
        <taxon>Pseudonocardiaceae</taxon>
        <taxon>Actinoalloteichus</taxon>
    </lineage>
</organism>
<dbReference type="PRINTS" id="PR00412">
    <property type="entry name" value="EPOXHYDRLASE"/>
</dbReference>
<dbReference type="PANTHER" id="PTHR21661:SF35">
    <property type="entry name" value="EPOXIDE HYDROLASE"/>
    <property type="match status" value="1"/>
</dbReference>
<dbReference type="Pfam" id="PF06441">
    <property type="entry name" value="EHN"/>
    <property type="match status" value="1"/>
</dbReference>
<evidence type="ECO:0000256" key="3">
    <source>
        <dbReference type="ARBA" id="ARBA00022801"/>
    </source>
</evidence>
<keyword evidence="7" id="KW-1185">Reference proteome</keyword>
<name>A0AAC9HTC2_9PSEU</name>